<dbReference type="PROSITE" id="PS50991">
    <property type="entry name" value="PYR_CT"/>
    <property type="match status" value="1"/>
</dbReference>
<dbReference type="AlphaFoldDB" id="A0A4V2Q918"/>
<dbReference type="SUPFAM" id="SSF51569">
    <property type="entry name" value="Aldolase"/>
    <property type="match status" value="1"/>
</dbReference>
<dbReference type="FunFam" id="3.20.20.70:FF:000071">
    <property type="entry name" value="Hydroxymethylglutaryl-CoA lyase"/>
    <property type="match status" value="1"/>
</dbReference>
<evidence type="ECO:0000256" key="2">
    <source>
        <dbReference type="ARBA" id="ARBA00022723"/>
    </source>
</evidence>
<keyword evidence="2" id="KW-0479">Metal-binding</keyword>
<dbReference type="GO" id="GO:0046951">
    <property type="term" value="P:ketone body biosynthetic process"/>
    <property type="evidence" value="ECO:0007669"/>
    <property type="project" value="TreeGrafter"/>
</dbReference>
<dbReference type="RefSeq" id="WP_132073855.1">
    <property type="nucleotide sequence ID" value="NZ_SLUI01000001.1"/>
</dbReference>
<dbReference type="Pfam" id="PF00682">
    <property type="entry name" value="HMGL-like"/>
    <property type="match status" value="1"/>
</dbReference>
<dbReference type="OrthoDB" id="9784013at2"/>
<organism evidence="5 6">
    <name type="scientific">Anaerospora hongkongensis</name>
    <dbReference type="NCBI Taxonomy" id="244830"/>
    <lineage>
        <taxon>Bacteria</taxon>
        <taxon>Bacillati</taxon>
        <taxon>Bacillota</taxon>
        <taxon>Negativicutes</taxon>
        <taxon>Selenomonadales</taxon>
        <taxon>Sporomusaceae</taxon>
        <taxon>Anaerospora</taxon>
    </lineage>
</organism>
<evidence type="ECO:0000313" key="6">
    <source>
        <dbReference type="Proteomes" id="UP000295063"/>
    </source>
</evidence>
<dbReference type="EMBL" id="SLUI01000001">
    <property type="protein sequence ID" value="TCL39873.1"/>
    <property type="molecule type" value="Genomic_DNA"/>
</dbReference>
<keyword evidence="6" id="KW-1185">Reference proteome</keyword>
<accession>A0A4V2Q918</accession>
<comment type="similarity">
    <text evidence="1">Belongs to the HMG-CoA lyase family.</text>
</comment>
<dbReference type="InterPro" id="IPR000891">
    <property type="entry name" value="PYR_CT"/>
</dbReference>
<dbReference type="GO" id="GO:0004419">
    <property type="term" value="F:hydroxymethylglutaryl-CoA lyase activity"/>
    <property type="evidence" value="ECO:0007669"/>
    <property type="project" value="TreeGrafter"/>
</dbReference>
<feature type="domain" description="Pyruvate carboxyltransferase" evidence="4">
    <location>
        <begin position="7"/>
        <end position="275"/>
    </location>
</feature>
<evidence type="ECO:0000313" key="5">
    <source>
        <dbReference type="EMBL" id="TCL39873.1"/>
    </source>
</evidence>
<reference evidence="5 6" key="1">
    <citation type="submission" date="2019-03" db="EMBL/GenBank/DDBJ databases">
        <title>Genomic Encyclopedia of Type Strains, Phase IV (KMG-IV): sequencing the most valuable type-strain genomes for metagenomic binning, comparative biology and taxonomic classification.</title>
        <authorList>
            <person name="Goeker M."/>
        </authorList>
    </citation>
    <scope>NUCLEOTIDE SEQUENCE [LARGE SCALE GENOMIC DNA]</scope>
    <source>
        <strain evidence="5 6">DSM 15969</strain>
    </source>
</reference>
<dbReference type="Gene3D" id="3.20.20.70">
    <property type="entry name" value="Aldolase class I"/>
    <property type="match status" value="1"/>
</dbReference>
<protein>
    <submittedName>
        <fullName evidence="5">Hydroxymethylglutaryl-CoA lyase</fullName>
    </submittedName>
</protein>
<evidence type="ECO:0000256" key="1">
    <source>
        <dbReference type="ARBA" id="ARBA00009405"/>
    </source>
</evidence>
<gene>
    <name evidence="5" type="ORF">EV210_10168</name>
</gene>
<dbReference type="Proteomes" id="UP000295063">
    <property type="component" value="Unassembled WGS sequence"/>
</dbReference>
<comment type="caution">
    <text evidence="5">The sequence shown here is derived from an EMBL/GenBank/DDBJ whole genome shotgun (WGS) entry which is preliminary data.</text>
</comment>
<dbReference type="InterPro" id="IPR043594">
    <property type="entry name" value="HMGL"/>
</dbReference>
<dbReference type="GO" id="GO:0006552">
    <property type="term" value="P:L-leucine catabolic process"/>
    <property type="evidence" value="ECO:0007669"/>
    <property type="project" value="TreeGrafter"/>
</dbReference>
<dbReference type="GO" id="GO:0046872">
    <property type="term" value="F:metal ion binding"/>
    <property type="evidence" value="ECO:0007669"/>
    <property type="project" value="UniProtKB-KW"/>
</dbReference>
<sequence length="302" mass="32356">MKLPAGIEIIEVGPRDGFQNIKTPISIATKLLIIESMINAGIGAMEITSFVHPKAIPQMADAEEIVKNILAKHKGAKLRPIALVPNLKGAQKAYNSGLREVTYVISASEQHNLANINRTREASLAELQSIIAVMPDLKVRLDAATSFGCPFEGKVEAELVLSLIQAAVEIGVREVILCDTIGVAQPQQVYALAQKVLREFSEIPIGMHLHDTRGMALANTLAAMESGITTFETSVGGLGGCPFAPGAAGNAATEDLVNMLQTMGIETNVNLSQYLQAVYLVRDHIQKDLTSHMVNACSYEGI</sequence>
<keyword evidence="3 5" id="KW-0456">Lyase</keyword>
<dbReference type="PANTHER" id="PTHR42738:SF7">
    <property type="entry name" value="HYDROXYMETHYLGLUTARYL-COA LYASE"/>
    <property type="match status" value="1"/>
</dbReference>
<dbReference type="InterPro" id="IPR013785">
    <property type="entry name" value="Aldolase_TIM"/>
</dbReference>
<dbReference type="CDD" id="cd07938">
    <property type="entry name" value="DRE_TIM_HMGL"/>
    <property type="match status" value="1"/>
</dbReference>
<proteinExistence type="inferred from homology"/>
<evidence type="ECO:0000259" key="4">
    <source>
        <dbReference type="PROSITE" id="PS50991"/>
    </source>
</evidence>
<dbReference type="NCBIfam" id="NF004283">
    <property type="entry name" value="PRK05692.1"/>
    <property type="match status" value="1"/>
</dbReference>
<dbReference type="PANTHER" id="PTHR42738">
    <property type="entry name" value="HYDROXYMETHYLGLUTARYL-COA LYASE"/>
    <property type="match status" value="1"/>
</dbReference>
<evidence type="ECO:0000256" key="3">
    <source>
        <dbReference type="ARBA" id="ARBA00023239"/>
    </source>
</evidence>
<name>A0A4V2Q918_9FIRM</name>